<organism evidence="1 2">
    <name type="scientific">Scutellospora calospora</name>
    <dbReference type="NCBI Taxonomy" id="85575"/>
    <lineage>
        <taxon>Eukaryota</taxon>
        <taxon>Fungi</taxon>
        <taxon>Fungi incertae sedis</taxon>
        <taxon>Mucoromycota</taxon>
        <taxon>Glomeromycotina</taxon>
        <taxon>Glomeromycetes</taxon>
        <taxon>Diversisporales</taxon>
        <taxon>Gigasporaceae</taxon>
        <taxon>Scutellospora</taxon>
    </lineage>
</organism>
<reference evidence="1" key="1">
    <citation type="submission" date="2021-06" db="EMBL/GenBank/DDBJ databases">
        <authorList>
            <person name="Kallberg Y."/>
            <person name="Tangrot J."/>
            <person name="Rosling A."/>
        </authorList>
    </citation>
    <scope>NUCLEOTIDE SEQUENCE</scope>
    <source>
        <strain evidence="1">AU212A</strain>
    </source>
</reference>
<dbReference type="Proteomes" id="UP000789860">
    <property type="component" value="Unassembled WGS sequence"/>
</dbReference>
<feature type="non-terminal residue" evidence="1">
    <location>
        <position position="1"/>
    </location>
</feature>
<protein>
    <submittedName>
        <fullName evidence="1">10311_t:CDS:1</fullName>
    </submittedName>
</protein>
<keyword evidence="2" id="KW-1185">Reference proteome</keyword>
<dbReference type="EMBL" id="CAJVPM010023290">
    <property type="protein sequence ID" value="CAG8649221.1"/>
    <property type="molecule type" value="Genomic_DNA"/>
</dbReference>
<accession>A0ACA9NG28</accession>
<comment type="caution">
    <text evidence="1">The sequence shown here is derived from an EMBL/GenBank/DDBJ whole genome shotgun (WGS) entry which is preliminary data.</text>
</comment>
<evidence type="ECO:0000313" key="2">
    <source>
        <dbReference type="Proteomes" id="UP000789860"/>
    </source>
</evidence>
<gene>
    <name evidence="1" type="ORF">SCALOS_LOCUS8613</name>
</gene>
<feature type="non-terminal residue" evidence="1">
    <location>
        <position position="108"/>
    </location>
</feature>
<evidence type="ECO:0000313" key="1">
    <source>
        <dbReference type="EMBL" id="CAG8649221.1"/>
    </source>
</evidence>
<proteinExistence type="predicted"/>
<name>A0ACA9NG28_9GLOM</name>
<sequence length="108" mass="12463">LQTITLDNASSNDVAIRELADHIFQNFYSNMSEEFFHNCCFAHILNLIVKDDTLKTSANSYPTLNNAFASILNIHTHLLSIRSHTEDFIRNEKLELDNLNDKLQNIRI</sequence>